<sequence length="217" mass="23783">MSNGLSLGMIEVRGFLGAVVAADAGVKAASVHISGIVRIRGGLETVKFTGDVAAVNAAVAAGLVAIQSLNCLIDHYVIARMDEQTERLDLLDRPVQAEKSEKSKPQPITTVSDANLKIEPSEIITIDTDQSTKVVEQNIKEKPILNNIVARDLTVESNNDVNDYAAIRRKLERQRAIDLKKQAYQMNLVIPNKSIKTATKRQLVAAIMREITRRDDK</sequence>
<evidence type="ECO:0000256" key="1">
    <source>
        <dbReference type="ARBA" id="ARBA00024322"/>
    </source>
</evidence>
<dbReference type="GO" id="GO:0031469">
    <property type="term" value="C:bacterial microcompartment"/>
    <property type="evidence" value="ECO:0007669"/>
    <property type="project" value="UniProtKB-SubCell"/>
</dbReference>
<dbReference type="CDD" id="cd07045">
    <property type="entry name" value="BMC_CcmK_like"/>
    <property type="match status" value="1"/>
</dbReference>
<evidence type="ECO:0000313" key="6">
    <source>
        <dbReference type="Proteomes" id="UP000321772"/>
    </source>
</evidence>
<dbReference type="SMART" id="SM00877">
    <property type="entry name" value="BMC"/>
    <property type="match status" value="1"/>
</dbReference>
<evidence type="ECO:0000256" key="2">
    <source>
        <dbReference type="ARBA" id="ARBA00024446"/>
    </source>
</evidence>
<dbReference type="PANTHER" id="PTHR33941:SF11">
    <property type="entry name" value="BACTERIAL MICROCOMPARTMENT SHELL PROTEIN PDUJ"/>
    <property type="match status" value="1"/>
</dbReference>
<dbReference type="PANTHER" id="PTHR33941">
    <property type="entry name" value="PROPANEDIOL UTILIZATION PROTEIN PDUA"/>
    <property type="match status" value="1"/>
</dbReference>
<comment type="similarity">
    <text evidence="3">Belongs to the bacterial microcompartments protein family.</text>
</comment>
<dbReference type="InterPro" id="IPR044872">
    <property type="entry name" value="CcmK/CsoS1_BMC"/>
</dbReference>
<comment type="subcellular location">
    <subcellularLocation>
        <location evidence="1">Bacterial microcompartment</location>
    </subcellularLocation>
</comment>
<dbReference type="RefSeq" id="WP_146989311.1">
    <property type="nucleotide sequence ID" value="NZ_CP042392.1"/>
</dbReference>
<evidence type="ECO:0000259" key="4">
    <source>
        <dbReference type="PROSITE" id="PS51930"/>
    </source>
</evidence>
<protein>
    <submittedName>
        <fullName evidence="5">BMC domain-containing protein</fullName>
    </submittedName>
</protein>
<gene>
    <name evidence="5" type="ORF">FGL77_07280</name>
</gene>
<evidence type="ECO:0000256" key="3">
    <source>
        <dbReference type="PROSITE-ProRule" id="PRU01278"/>
    </source>
</evidence>
<keyword evidence="2" id="KW-1283">Bacterial microcompartment</keyword>
<accession>A0A5B8TKW6</accession>
<dbReference type="Pfam" id="PF00936">
    <property type="entry name" value="BMC"/>
    <property type="match status" value="1"/>
</dbReference>
<evidence type="ECO:0000313" key="5">
    <source>
        <dbReference type="EMBL" id="QEA53119.1"/>
    </source>
</evidence>
<dbReference type="Proteomes" id="UP000321772">
    <property type="component" value="Chromosome"/>
</dbReference>
<organism evidence="5 6">
    <name type="scientific">Loigolactobacillus coryniformis</name>
    <dbReference type="NCBI Taxonomy" id="1610"/>
    <lineage>
        <taxon>Bacteria</taxon>
        <taxon>Bacillati</taxon>
        <taxon>Bacillota</taxon>
        <taxon>Bacilli</taxon>
        <taxon>Lactobacillales</taxon>
        <taxon>Lactobacillaceae</taxon>
        <taxon>Loigolactobacillus</taxon>
    </lineage>
</organism>
<dbReference type="InterPro" id="IPR037233">
    <property type="entry name" value="CcmK-like_sf"/>
</dbReference>
<name>A0A5B8TKW6_9LACO</name>
<dbReference type="PROSITE" id="PS51930">
    <property type="entry name" value="BMC_2"/>
    <property type="match status" value="1"/>
</dbReference>
<dbReference type="InterPro" id="IPR050575">
    <property type="entry name" value="BMC_shell"/>
</dbReference>
<dbReference type="Gene3D" id="3.30.70.1710">
    <property type="match status" value="1"/>
</dbReference>
<reference evidence="5 6" key="1">
    <citation type="submission" date="2019-06" db="EMBL/GenBank/DDBJ databases">
        <title>Genome analyses of bacteria isolated from kimchi.</title>
        <authorList>
            <person name="Lee S."/>
            <person name="Ahn S."/>
            <person name="Roh S."/>
        </authorList>
    </citation>
    <scope>NUCLEOTIDE SEQUENCE [LARGE SCALE GENOMIC DNA]</scope>
    <source>
        <strain evidence="5 6">CBA3616</strain>
    </source>
</reference>
<dbReference type="InterPro" id="IPR000249">
    <property type="entry name" value="BMC_dom"/>
</dbReference>
<proteinExistence type="inferred from homology"/>
<dbReference type="SUPFAM" id="SSF143414">
    <property type="entry name" value="CcmK-like"/>
    <property type="match status" value="1"/>
</dbReference>
<dbReference type="EMBL" id="CP042392">
    <property type="protein sequence ID" value="QEA53119.1"/>
    <property type="molecule type" value="Genomic_DNA"/>
</dbReference>
<dbReference type="AlphaFoldDB" id="A0A5B8TKW6"/>
<feature type="domain" description="BMC" evidence="4">
    <location>
        <begin position="6"/>
        <end position="90"/>
    </location>
</feature>